<dbReference type="OrthoDB" id="5400196at2759"/>
<evidence type="ECO:0000313" key="3">
    <source>
        <dbReference type="Proteomes" id="UP000235786"/>
    </source>
</evidence>
<evidence type="ECO:0000256" key="1">
    <source>
        <dbReference type="SAM" id="Phobius"/>
    </source>
</evidence>
<accession>A0A2J6RP31</accession>
<gene>
    <name evidence="2" type="ORF">L207DRAFT_528622</name>
</gene>
<dbReference type="AlphaFoldDB" id="A0A2J6RP31"/>
<keyword evidence="1" id="KW-0472">Membrane</keyword>
<organism evidence="2 3">
    <name type="scientific">Hyaloscypha variabilis (strain UAMH 11265 / GT02V1 / F)</name>
    <name type="common">Meliniomyces variabilis</name>
    <dbReference type="NCBI Taxonomy" id="1149755"/>
    <lineage>
        <taxon>Eukaryota</taxon>
        <taxon>Fungi</taxon>
        <taxon>Dikarya</taxon>
        <taxon>Ascomycota</taxon>
        <taxon>Pezizomycotina</taxon>
        <taxon>Leotiomycetes</taxon>
        <taxon>Helotiales</taxon>
        <taxon>Hyaloscyphaceae</taxon>
        <taxon>Hyaloscypha</taxon>
        <taxon>Hyaloscypha variabilis</taxon>
    </lineage>
</organism>
<keyword evidence="3" id="KW-1185">Reference proteome</keyword>
<sequence length="229" mass="24253">MGKGMYTHGAVGQGTIVFGATYTYITWLTESMDVNITNSQPGDTWVVTCPVDATSVFDYRLVTLDTQNVNVSGSTYSRLLTGGEPCKPEVSILGPELFATAAAANWCPLLQNVGLDGLFDLIGQAAGFRGPPYAFNDSPNALSDVLGLTAALVSSRLNSTLQLPVNGTAYVMAARVGSGNKFALVFALPSLVCCCILAYLLSTSRMLRSIHHTSSSLVDILKLGRMSTI</sequence>
<evidence type="ECO:0000313" key="2">
    <source>
        <dbReference type="EMBL" id="PMD40250.1"/>
    </source>
</evidence>
<proteinExistence type="predicted"/>
<keyword evidence="1" id="KW-1133">Transmembrane helix</keyword>
<keyword evidence="1" id="KW-0812">Transmembrane</keyword>
<reference evidence="2 3" key="1">
    <citation type="submission" date="2016-04" db="EMBL/GenBank/DDBJ databases">
        <title>A degradative enzymes factory behind the ericoid mycorrhizal symbiosis.</title>
        <authorList>
            <consortium name="DOE Joint Genome Institute"/>
            <person name="Martino E."/>
            <person name="Morin E."/>
            <person name="Grelet G."/>
            <person name="Kuo A."/>
            <person name="Kohler A."/>
            <person name="Daghino S."/>
            <person name="Barry K."/>
            <person name="Choi C."/>
            <person name="Cichocki N."/>
            <person name="Clum A."/>
            <person name="Copeland A."/>
            <person name="Hainaut M."/>
            <person name="Haridas S."/>
            <person name="Labutti K."/>
            <person name="Lindquist E."/>
            <person name="Lipzen A."/>
            <person name="Khouja H.-R."/>
            <person name="Murat C."/>
            <person name="Ohm R."/>
            <person name="Olson A."/>
            <person name="Spatafora J."/>
            <person name="Veneault-Fourrey C."/>
            <person name="Henrissat B."/>
            <person name="Grigoriev I."/>
            <person name="Martin F."/>
            <person name="Perotto S."/>
        </authorList>
    </citation>
    <scope>NUCLEOTIDE SEQUENCE [LARGE SCALE GENOMIC DNA]</scope>
    <source>
        <strain evidence="2 3">F</strain>
    </source>
</reference>
<dbReference type="EMBL" id="KZ613945">
    <property type="protein sequence ID" value="PMD40250.1"/>
    <property type="molecule type" value="Genomic_DNA"/>
</dbReference>
<protein>
    <submittedName>
        <fullName evidence="2">Uncharacterized protein</fullName>
    </submittedName>
</protein>
<dbReference type="Proteomes" id="UP000235786">
    <property type="component" value="Unassembled WGS sequence"/>
</dbReference>
<name>A0A2J6RP31_HYAVF</name>
<feature type="transmembrane region" description="Helical" evidence="1">
    <location>
        <begin position="182"/>
        <end position="201"/>
    </location>
</feature>